<dbReference type="SUPFAM" id="SSF52833">
    <property type="entry name" value="Thioredoxin-like"/>
    <property type="match status" value="1"/>
</dbReference>
<dbReference type="CDD" id="cd03039">
    <property type="entry name" value="GST_N_Sigma_like"/>
    <property type="match status" value="1"/>
</dbReference>
<dbReference type="InterPro" id="IPR040079">
    <property type="entry name" value="Glutathione_S-Trfase"/>
</dbReference>
<dbReference type="AlphaFoldDB" id="A0AAV4JVW3"/>
<proteinExistence type="predicted"/>
<evidence type="ECO:0000313" key="4">
    <source>
        <dbReference type="Proteomes" id="UP000762676"/>
    </source>
</evidence>
<feature type="domain" description="GST N-terminal" evidence="1">
    <location>
        <begin position="3"/>
        <end position="80"/>
    </location>
</feature>
<dbReference type="SFLD" id="SFLDG00363">
    <property type="entry name" value="AMPS_(cytGST):_Alpha-__Mu-__Pi"/>
    <property type="match status" value="1"/>
</dbReference>
<dbReference type="InterPro" id="IPR010987">
    <property type="entry name" value="Glutathione-S-Trfase_C-like"/>
</dbReference>
<dbReference type="PANTHER" id="PTHR11571:SF150">
    <property type="entry name" value="GLUTATHIONE S-TRANSFERASE"/>
    <property type="match status" value="1"/>
</dbReference>
<protein>
    <submittedName>
        <fullName evidence="3">Glutathione S-transferase</fullName>
    </submittedName>
</protein>
<dbReference type="PANTHER" id="PTHR11571">
    <property type="entry name" value="GLUTATHIONE S-TRANSFERASE"/>
    <property type="match status" value="1"/>
</dbReference>
<dbReference type="Proteomes" id="UP000762676">
    <property type="component" value="Unassembled WGS sequence"/>
</dbReference>
<sequence>MAPQVKLVYFDARGRAELLRLILHQSGVKFEDVRIAFADWPTTKPKLPFDAVPYLEIDGKAFNESLCLARFAARRHGLIGKTDIDALHADQVLAQTDDLRQRMIRIKFDSVCTEDQKKELKKKFEEEQLPAYLDKMNKQLEANKSGFFVGDALTMAELAVYDITENPVKENPKVLDKYPKIAAMRKMVESLPNLKDYLKNRKDTPM</sequence>
<dbReference type="InterPro" id="IPR004046">
    <property type="entry name" value="GST_C"/>
</dbReference>
<evidence type="ECO:0000313" key="3">
    <source>
        <dbReference type="EMBL" id="GFS26897.1"/>
    </source>
</evidence>
<dbReference type="PROSITE" id="PS50404">
    <property type="entry name" value="GST_NTER"/>
    <property type="match status" value="1"/>
</dbReference>
<dbReference type="InterPro" id="IPR036282">
    <property type="entry name" value="Glutathione-S-Trfase_C_sf"/>
</dbReference>
<comment type="caution">
    <text evidence="3">The sequence shown here is derived from an EMBL/GenBank/DDBJ whole genome shotgun (WGS) entry which is preliminary data.</text>
</comment>
<dbReference type="InterPro" id="IPR004045">
    <property type="entry name" value="Glutathione_S-Trfase_N"/>
</dbReference>
<dbReference type="CDD" id="cd03192">
    <property type="entry name" value="GST_C_Sigma_like"/>
    <property type="match status" value="1"/>
</dbReference>
<dbReference type="Pfam" id="PF02798">
    <property type="entry name" value="GST_N"/>
    <property type="match status" value="1"/>
</dbReference>
<reference evidence="3 4" key="1">
    <citation type="journal article" date="2021" name="Elife">
        <title>Chloroplast acquisition without the gene transfer in kleptoplastic sea slugs, Plakobranchus ocellatus.</title>
        <authorList>
            <person name="Maeda T."/>
            <person name="Takahashi S."/>
            <person name="Yoshida T."/>
            <person name="Shimamura S."/>
            <person name="Takaki Y."/>
            <person name="Nagai Y."/>
            <person name="Toyoda A."/>
            <person name="Suzuki Y."/>
            <person name="Arimoto A."/>
            <person name="Ishii H."/>
            <person name="Satoh N."/>
            <person name="Nishiyama T."/>
            <person name="Hasebe M."/>
            <person name="Maruyama T."/>
            <person name="Minagawa J."/>
            <person name="Obokata J."/>
            <person name="Shigenobu S."/>
        </authorList>
    </citation>
    <scope>NUCLEOTIDE SEQUENCE [LARGE SCALE GENOMIC DNA]</scope>
</reference>
<dbReference type="Gene3D" id="3.40.30.10">
    <property type="entry name" value="Glutaredoxin"/>
    <property type="match status" value="1"/>
</dbReference>
<dbReference type="SFLD" id="SFLDS00019">
    <property type="entry name" value="Glutathione_Transferase_(cytos"/>
    <property type="match status" value="1"/>
</dbReference>
<dbReference type="SFLD" id="SFLDG01205">
    <property type="entry name" value="AMPS.1"/>
    <property type="match status" value="1"/>
</dbReference>
<evidence type="ECO:0000259" key="2">
    <source>
        <dbReference type="PROSITE" id="PS50405"/>
    </source>
</evidence>
<accession>A0AAV4JVW3</accession>
<dbReference type="Gene3D" id="1.20.1050.10">
    <property type="match status" value="1"/>
</dbReference>
<feature type="domain" description="GST C-terminal" evidence="2">
    <location>
        <begin position="82"/>
        <end position="206"/>
    </location>
</feature>
<evidence type="ECO:0000259" key="1">
    <source>
        <dbReference type="PROSITE" id="PS50404"/>
    </source>
</evidence>
<dbReference type="GO" id="GO:0006749">
    <property type="term" value="P:glutathione metabolic process"/>
    <property type="evidence" value="ECO:0007669"/>
    <property type="project" value="TreeGrafter"/>
</dbReference>
<gene>
    <name evidence="3" type="ORF">ElyMa_001733400</name>
</gene>
<dbReference type="Pfam" id="PF14497">
    <property type="entry name" value="GST_C_3"/>
    <property type="match status" value="1"/>
</dbReference>
<dbReference type="PROSITE" id="PS50405">
    <property type="entry name" value="GST_CTER"/>
    <property type="match status" value="1"/>
</dbReference>
<dbReference type="EMBL" id="BMAT01003508">
    <property type="protein sequence ID" value="GFS26897.1"/>
    <property type="molecule type" value="Genomic_DNA"/>
</dbReference>
<name>A0AAV4JVW3_9GAST</name>
<keyword evidence="4" id="KW-1185">Reference proteome</keyword>
<dbReference type="SUPFAM" id="SSF47616">
    <property type="entry name" value="GST C-terminal domain-like"/>
    <property type="match status" value="1"/>
</dbReference>
<organism evidence="3 4">
    <name type="scientific">Elysia marginata</name>
    <dbReference type="NCBI Taxonomy" id="1093978"/>
    <lineage>
        <taxon>Eukaryota</taxon>
        <taxon>Metazoa</taxon>
        <taxon>Spiralia</taxon>
        <taxon>Lophotrochozoa</taxon>
        <taxon>Mollusca</taxon>
        <taxon>Gastropoda</taxon>
        <taxon>Heterobranchia</taxon>
        <taxon>Euthyneura</taxon>
        <taxon>Panpulmonata</taxon>
        <taxon>Sacoglossa</taxon>
        <taxon>Placobranchoidea</taxon>
        <taxon>Plakobranchidae</taxon>
        <taxon>Elysia</taxon>
    </lineage>
</organism>
<dbReference type="InterPro" id="IPR050213">
    <property type="entry name" value="GST_superfamily"/>
</dbReference>
<dbReference type="GO" id="GO:0004364">
    <property type="term" value="F:glutathione transferase activity"/>
    <property type="evidence" value="ECO:0007669"/>
    <property type="project" value="TreeGrafter"/>
</dbReference>
<dbReference type="InterPro" id="IPR036249">
    <property type="entry name" value="Thioredoxin-like_sf"/>
</dbReference>
<dbReference type="FunFam" id="1.20.1050.10:FF:000030">
    <property type="entry name" value="Glutathione S-transferase S1"/>
    <property type="match status" value="1"/>
</dbReference>